<sequence length="69" mass="8154">MPVSLKYISLISKGTLHYMKQNAKSDKQFTLNASVLESVNMWEALKHWFQVKSKNMYIFTVKCKFTVEY</sequence>
<evidence type="ECO:0000313" key="1">
    <source>
        <dbReference type="EMBL" id="KKG34924.1"/>
    </source>
</evidence>
<comment type="caution">
    <text evidence="1">The sequence shown here is derived from an EMBL/GenBank/DDBJ whole genome shotgun (WGS) entry which is preliminary data.</text>
</comment>
<protein>
    <submittedName>
        <fullName evidence="1">Uncharacterized protein</fullName>
    </submittedName>
</protein>
<dbReference type="Proteomes" id="UP000034298">
    <property type="component" value="Unassembled WGS sequence"/>
</dbReference>
<dbReference type="PATRIC" id="fig|2209.62.peg.36"/>
<proteinExistence type="predicted"/>
<evidence type="ECO:0000313" key="2">
    <source>
        <dbReference type="Proteomes" id="UP000034298"/>
    </source>
</evidence>
<gene>
    <name evidence="1" type="ORF">DU30_00170</name>
</gene>
<dbReference type="EMBL" id="JJPC01000067">
    <property type="protein sequence ID" value="KKG34924.1"/>
    <property type="molecule type" value="Genomic_DNA"/>
</dbReference>
<dbReference type="AlphaFoldDB" id="A0A0F8EXR8"/>
<reference evidence="1 2" key="1">
    <citation type="journal article" date="2015" name="ISME J.">
        <title>Genomic and phenotypic differentiation among Methanosarcina mazei populations from Columbia River sediment.</title>
        <authorList>
            <person name="Youngblut N.D."/>
            <person name="Wirth J.S."/>
            <person name="Henriksen J.R."/>
            <person name="Smith M."/>
            <person name="Simon H."/>
            <person name="Metcalf W.W."/>
            <person name="Whitaker R.J."/>
        </authorList>
    </citation>
    <scope>NUCLEOTIDE SEQUENCE [LARGE SCALE GENOMIC DNA]</scope>
    <source>
        <strain evidence="1 2">3.F.A.1B.1</strain>
    </source>
</reference>
<accession>A0A0F8EXR8</accession>
<name>A0A0F8EXR8_METMZ</name>
<organism evidence="1 2">
    <name type="scientific">Methanosarcina mazei</name>
    <name type="common">Methanosarcina frisia</name>
    <dbReference type="NCBI Taxonomy" id="2209"/>
    <lineage>
        <taxon>Archaea</taxon>
        <taxon>Methanobacteriati</taxon>
        <taxon>Methanobacteriota</taxon>
        <taxon>Stenosarchaea group</taxon>
        <taxon>Methanomicrobia</taxon>
        <taxon>Methanosarcinales</taxon>
        <taxon>Methanosarcinaceae</taxon>
        <taxon>Methanosarcina</taxon>
    </lineage>
</organism>